<proteinExistence type="predicted"/>
<dbReference type="Proteomes" id="UP000324222">
    <property type="component" value="Unassembled WGS sequence"/>
</dbReference>
<dbReference type="EMBL" id="VSRR010050420">
    <property type="protein sequence ID" value="MPC79172.1"/>
    <property type="molecule type" value="Genomic_DNA"/>
</dbReference>
<name>A0A5B7I604_PORTR</name>
<organism evidence="1 2">
    <name type="scientific">Portunus trituberculatus</name>
    <name type="common">Swimming crab</name>
    <name type="synonym">Neptunus trituberculatus</name>
    <dbReference type="NCBI Taxonomy" id="210409"/>
    <lineage>
        <taxon>Eukaryota</taxon>
        <taxon>Metazoa</taxon>
        <taxon>Ecdysozoa</taxon>
        <taxon>Arthropoda</taxon>
        <taxon>Crustacea</taxon>
        <taxon>Multicrustacea</taxon>
        <taxon>Malacostraca</taxon>
        <taxon>Eumalacostraca</taxon>
        <taxon>Eucarida</taxon>
        <taxon>Decapoda</taxon>
        <taxon>Pleocyemata</taxon>
        <taxon>Brachyura</taxon>
        <taxon>Eubrachyura</taxon>
        <taxon>Portunoidea</taxon>
        <taxon>Portunidae</taxon>
        <taxon>Portuninae</taxon>
        <taxon>Portunus</taxon>
    </lineage>
</organism>
<protein>
    <submittedName>
        <fullName evidence="1">Uncharacterized protein</fullName>
    </submittedName>
</protein>
<gene>
    <name evidence="1" type="ORF">E2C01_073685</name>
</gene>
<accession>A0A5B7I604</accession>
<sequence length="78" mass="8522">MYSFLSLSPALKREAAWRWFVAPLSPPGRVEERVLVCVVVVVVRLLSLRATPSLSPAPSGPAECLSIHPPGSHYTRLV</sequence>
<evidence type="ECO:0000313" key="1">
    <source>
        <dbReference type="EMBL" id="MPC79172.1"/>
    </source>
</evidence>
<evidence type="ECO:0000313" key="2">
    <source>
        <dbReference type="Proteomes" id="UP000324222"/>
    </source>
</evidence>
<comment type="caution">
    <text evidence="1">The sequence shown here is derived from an EMBL/GenBank/DDBJ whole genome shotgun (WGS) entry which is preliminary data.</text>
</comment>
<dbReference type="AlphaFoldDB" id="A0A5B7I604"/>
<keyword evidence="2" id="KW-1185">Reference proteome</keyword>
<reference evidence="1 2" key="1">
    <citation type="submission" date="2019-05" db="EMBL/GenBank/DDBJ databases">
        <title>Another draft genome of Portunus trituberculatus and its Hox gene families provides insights of decapod evolution.</title>
        <authorList>
            <person name="Jeong J.-H."/>
            <person name="Song I."/>
            <person name="Kim S."/>
            <person name="Choi T."/>
            <person name="Kim D."/>
            <person name="Ryu S."/>
            <person name="Kim W."/>
        </authorList>
    </citation>
    <scope>NUCLEOTIDE SEQUENCE [LARGE SCALE GENOMIC DNA]</scope>
    <source>
        <tissue evidence="1">Muscle</tissue>
    </source>
</reference>